<keyword evidence="11" id="KW-1185">Reference proteome</keyword>
<dbReference type="InterPro" id="IPR005517">
    <property type="entry name" value="Transl_elong_EFG/EF2_IV"/>
</dbReference>
<dbReference type="InterPro" id="IPR027417">
    <property type="entry name" value="P-loop_NTPase"/>
</dbReference>
<dbReference type="PROSITE" id="PS00301">
    <property type="entry name" value="G_TR_1"/>
    <property type="match status" value="1"/>
</dbReference>
<keyword evidence="7" id="KW-0963">Cytoplasm</keyword>
<keyword evidence="4 7" id="KW-0648">Protein biosynthesis</keyword>
<dbReference type="Pfam" id="PF14492">
    <property type="entry name" value="EFG_III"/>
    <property type="match status" value="1"/>
</dbReference>
<dbReference type="STRING" id="995062.SAMN04489718_3675"/>
<dbReference type="SMART" id="SM00889">
    <property type="entry name" value="EFG_IV"/>
    <property type="match status" value="1"/>
</dbReference>
<dbReference type="NCBIfam" id="NF009381">
    <property type="entry name" value="PRK12740.1-5"/>
    <property type="match status" value="1"/>
</dbReference>
<dbReference type="FunFam" id="3.40.50.300:FF:000029">
    <property type="entry name" value="Elongation factor G"/>
    <property type="match status" value="1"/>
</dbReference>
<dbReference type="FunFam" id="3.30.70.240:FF:000001">
    <property type="entry name" value="Elongation factor G"/>
    <property type="match status" value="1"/>
</dbReference>
<dbReference type="GO" id="GO:0003746">
    <property type="term" value="F:translation elongation factor activity"/>
    <property type="evidence" value="ECO:0007669"/>
    <property type="project" value="UniProtKB-UniRule"/>
</dbReference>
<gene>
    <name evidence="7" type="primary">fusA</name>
    <name evidence="10" type="ORF">SAMN04489718_3675</name>
</gene>
<reference evidence="11" key="1">
    <citation type="submission" date="2016-10" db="EMBL/GenBank/DDBJ databases">
        <authorList>
            <person name="Varghese N."/>
            <person name="Submissions S."/>
        </authorList>
    </citation>
    <scope>NUCLEOTIDE SEQUENCE [LARGE SCALE GENOMIC DNA]</scope>
    <source>
        <strain evidence="11">DSM 45459</strain>
    </source>
</reference>
<dbReference type="CDD" id="cd04088">
    <property type="entry name" value="EFG_mtEFG_II"/>
    <property type="match status" value="1"/>
</dbReference>
<dbReference type="SUPFAM" id="SSF54980">
    <property type="entry name" value="EF-G C-terminal domain-like"/>
    <property type="match status" value="2"/>
</dbReference>
<name>A0A1H1GIR1_9ACTN</name>
<comment type="similarity">
    <text evidence="1 7">Belongs to the TRAFAC class translation factor GTPase superfamily. Classic translation factor GTPase family. EF-G/EF-2 subfamily.</text>
</comment>
<dbReference type="SUPFAM" id="SSF50447">
    <property type="entry name" value="Translation proteins"/>
    <property type="match status" value="1"/>
</dbReference>
<dbReference type="CDD" id="cd16262">
    <property type="entry name" value="EFG_III"/>
    <property type="match status" value="1"/>
</dbReference>
<dbReference type="SUPFAM" id="SSF54211">
    <property type="entry name" value="Ribosomal protein S5 domain 2-like"/>
    <property type="match status" value="1"/>
</dbReference>
<dbReference type="GO" id="GO:0003924">
    <property type="term" value="F:GTPase activity"/>
    <property type="evidence" value="ECO:0007669"/>
    <property type="project" value="InterPro"/>
</dbReference>
<evidence type="ECO:0000256" key="8">
    <source>
        <dbReference type="NCBIfam" id="TIGR00484"/>
    </source>
</evidence>
<keyword evidence="5 7" id="KW-0342">GTP-binding</keyword>
<dbReference type="GO" id="GO:0005737">
    <property type="term" value="C:cytoplasm"/>
    <property type="evidence" value="ECO:0007669"/>
    <property type="project" value="UniProtKB-SubCell"/>
</dbReference>
<dbReference type="Gene3D" id="2.40.30.10">
    <property type="entry name" value="Translation factors"/>
    <property type="match status" value="1"/>
</dbReference>
<dbReference type="Pfam" id="PF00679">
    <property type="entry name" value="EFG_C"/>
    <property type="match status" value="1"/>
</dbReference>
<dbReference type="GO" id="GO:0005525">
    <property type="term" value="F:GTP binding"/>
    <property type="evidence" value="ECO:0007669"/>
    <property type="project" value="UniProtKB-UniRule"/>
</dbReference>
<dbReference type="GO" id="GO:0032790">
    <property type="term" value="P:ribosome disassembly"/>
    <property type="evidence" value="ECO:0007669"/>
    <property type="project" value="TreeGrafter"/>
</dbReference>
<dbReference type="InterPro" id="IPR035649">
    <property type="entry name" value="EFG_V"/>
</dbReference>
<dbReference type="InterPro" id="IPR009000">
    <property type="entry name" value="Transl_B-barrel_sf"/>
</dbReference>
<dbReference type="PANTHER" id="PTHR43261:SF1">
    <property type="entry name" value="RIBOSOME-RELEASING FACTOR 2, MITOCHONDRIAL"/>
    <property type="match status" value="1"/>
</dbReference>
<dbReference type="InterPro" id="IPR005225">
    <property type="entry name" value="Small_GTP-bd"/>
</dbReference>
<dbReference type="PROSITE" id="PS51722">
    <property type="entry name" value="G_TR_2"/>
    <property type="match status" value="1"/>
</dbReference>
<comment type="function">
    <text evidence="6 7">Catalyzes the GTP-dependent ribosomal translocation step during translation elongation. During this step, the ribosome changes from the pre-translocational (PRE) to the post-translocational (POST) state as the newly formed A-site-bound peptidyl-tRNA and P-site-bound deacylated tRNA move to the P and E sites, respectively. Catalyzes the coordinated movement of the two tRNA molecules, the mRNA and conformational changes in the ribosome.</text>
</comment>
<dbReference type="Pfam" id="PF00009">
    <property type="entry name" value="GTP_EFTU"/>
    <property type="match status" value="1"/>
</dbReference>
<feature type="binding site" evidence="7">
    <location>
        <begin position="19"/>
        <end position="26"/>
    </location>
    <ligand>
        <name>GTP</name>
        <dbReference type="ChEBI" id="CHEBI:37565"/>
    </ligand>
</feature>
<dbReference type="InterPro" id="IPR009022">
    <property type="entry name" value="EFG_III"/>
</dbReference>
<dbReference type="SMART" id="SM00838">
    <property type="entry name" value="EFG_C"/>
    <property type="match status" value="1"/>
</dbReference>
<dbReference type="Pfam" id="PF03144">
    <property type="entry name" value="GTP_EFTU_D2"/>
    <property type="match status" value="1"/>
</dbReference>
<evidence type="ECO:0000256" key="3">
    <source>
        <dbReference type="ARBA" id="ARBA00022768"/>
    </source>
</evidence>
<dbReference type="InterPro" id="IPR031157">
    <property type="entry name" value="G_TR_CS"/>
</dbReference>
<dbReference type="HAMAP" id="MF_00054_B">
    <property type="entry name" value="EF_G_EF_2_B"/>
    <property type="match status" value="1"/>
</dbReference>
<comment type="subcellular location">
    <subcellularLocation>
        <location evidence="7">Cytoplasm</location>
    </subcellularLocation>
</comment>
<dbReference type="FunFam" id="3.30.70.870:FF:000001">
    <property type="entry name" value="Elongation factor G"/>
    <property type="match status" value="1"/>
</dbReference>
<feature type="domain" description="Tr-type G" evidence="9">
    <location>
        <begin position="10"/>
        <end position="286"/>
    </location>
</feature>
<keyword evidence="3 7" id="KW-0251">Elongation factor</keyword>
<protein>
    <recommendedName>
        <fullName evidence="7 8">Elongation factor G</fullName>
        <shortName evidence="7">EF-G</shortName>
    </recommendedName>
</protein>
<dbReference type="NCBIfam" id="TIGR00231">
    <property type="entry name" value="small_GTP"/>
    <property type="match status" value="1"/>
</dbReference>
<evidence type="ECO:0000313" key="10">
    <source>
        <dbReference type="EMBL" id="SDR13080.1"/>
    </source>
</evidence>
<dbReference type="InterPro" id="IPR004540">
    <property type="entry name" value="Transl_elong_EFG/EF2"/>
</dbReference>
<dbReference type="NCBIfam" id="TIGR00484">
    <property type="entry name" value="EF-G"/>
    <property type="match status" value="1"/>
</dbReference>
<sequence length="700" mass="77176">MARDVLTDLTKVRNIGIMAHIDAGKTTTTERVLYYTGINYKLGEVHDGAATMDWMSEEQKRGITITSAATTTFWQQHQINLIDTPGHVDFTAEVERSLRVLDGAVAVFDGKEGVEPQSEQVWRQADKYGVPRICFVNKMDKMGADFYFTLGTIRERLDAKPLVLQLPIGSESDFEGVVDLVSMKALTWRGDVAKGATYDIEDIPADLLETAKEYRSELLESVAESSEELMEAYFGGEELTTEQIKQGIRTLTLNQEAFPVMCGTAFKNKGVQPMLDAVVEYLPSPLDIPAVQGTLPNSGEETSRKASTEEPFSALVFKVAVHPFYGKLTYVRVYSGKISQGAQVMNPIRGRKERIGKLFQMHSNKENPVDEGQAGHIYAVVGMKDTSTGDTLCDPQSQVILESMSFPDPVIEVAIEPKTKADQEKLSTSIQKLAEEDPTFQVKYDEENGQTIIKGMGELHLEVLVNRMKTDFKVEANIGKPQVAYRETIRKTVEKHEFTHKKQTGGSGQFARVVINLEPIEQSADSATYEFDNQITGGRIPREYIPSVDEGAQDAMQIGVLAGYPMVGVKMTLVDGQYHEVDSSEMAFKVAGSMAMKEAAAKASPALLEPLMAVETTTPEEYMGEVIGDLNSRRGHVQAMEERGGSRVVKALVPLSEMFGYVGDLRSKTQGRANYSMVFDSYGEVPANVAKEIIAKATGE</sequence>
<evidence type="ECO:0000256" key="6">
    <source>
        <dbReference type="ARBA" id="ARBA00024731"/>
    </source>
</evidence>
<dbReference type="EMBL" id="FNKO01000002">
    <property type="protein sequence ID" value="SDR13080.1"/>
    <property type="molecule type" value="Genomic_DNA"/>
</dbReference>
<evidence type="ECO:0000256" key="7">
    <source>
        <dbReference type="HAMAP-Rule" id="MF_00054"/>
    </source>
</evidence>
<keyword evidence="2 7" id="KW-0547">Nucleotide-binding</keyword>
<dbReference type="Gene3D" id="3.40.50.300">
    <property type="entry name" value="P-loop containing nucleotide triphosphate hydrolases"/>
    <property type="match status" value="1"/>
</dbReference>
<evidence type="ECO:0000256" key="5">
    <source>
        <dbReference type="ARBA" id="ARBA00023134"/>
    </source>
</evidence>
<dbReference type="InterPro" id="IPR000795">
    <property type="entry name" value="T_Tr_GTP-bd_dom"/>
</dbReference>
<dbReference type="InterPro" id="IPR035647">
    <property type="entry name" value="EFG_III/V"/>
</dbReference>
<dbReference type="Gene3D" id="3.30.230.10">
    <property type="match status" value="1"/>
</dbReference>
<feature type="binding site" evidence="7">
    <location>
        <begin position="137"/>
        <end position="140"/>
    </location>
    <ligand>
        <name>GTP</name>
        <dbReference type="ChEBI" id="CHEBI:37565"/>
    </ligand>
</feature>
<dbReference type="InterPro" id="IPR047872">
    <property type="entry name" value="EFG_IV"/>
</dbReference>
<dbReference type="FunFam" id="2.40.30.10:FF:000006">
    <property type="entry name" value="Elongation factor G"/>
    <property type="match status" value="1"/>
</dbReference>
<dbReference type="InterPro" id="IPR004161">
    <property type="entry name" value="EFTu-like_2"/>
</dbReference>
<dbReference type="InterPro" id="IPR014721">
    <property type="entry name" value="Ribsml_uS5_D2-typ_fold_subgr"/>
</dbReference>
<dbReference type="PRINTS" id="PR00315">
    <property type="entry name" value="ELONGATNFCT"/>
</dbReference>
<dbReference type="OrthoDB" id="9801472at2"/>
<dbReference type="Proteomes" id="UP000199301">
    <property type="component" value="Unassembled WGS sequence"/>
</dbReference>
<dbReference type="CDD" id="cd01886">
    <property type="entry name" value="EF-G"/>
    <property type="match status" value="1"/>
</dbReference>
<evidence type="ECO:0000256" key="2">
    <source>
        <dbReference type="ARBA" id="ARBA00022741"/>
    </source>
</evidence>
<dbReference type="SUPFAM" id="SSF52540">
    <property type="entry name" value="P-loop containing nucleoside triphosphate hydrolases"/>
    <property type="match status" value="1"/>
</dbReference>
<dbReference type="CDD" id="cd03713">
    <property type="entry name" value="EFG_mtEFG_C"/>
    <property type="match status" value="1"/>
</dbReference>
<dbReference type="Gene3D" id="3.30.70.240">
    <property type="match status" value="1"/>
</dbReference>
<proteinExistence type="inferred from homology"/>
<evidence type="ECO:0000256" key="4">
    <source>
        <dbReference type="ARBA" id="ARBA00022917"/>
    </source>
</evidence>
<dbReference type="InterPro" id="IPR041095">
    <property type="entry name" value="EFG_II"/>
</dbReference>
<dbReference type="AlphaFoldDB" id="A0A1H1GIR1"/>
<dbReference type="PANTHER" id="PTHR43261">
    <property type="entry name" value="TRANSLATION ELONGATION FACTOR G-RELATED"/>
    <property type="match status" value="1"/>
</dbReference>
<dbReference type="InterPro" id="IPR000640">
    <property type="entry name" value="EFG_V-like"/>
</dbReference>
<dbReference type="CDD" id="cd01434">
    <property type="entry name" value="EFG_mtEFG1_IV"/>
    <property type="match status" value="1"/>
</dbReference>
<feature type="binding site" evidence="7">
    <location>
        <begin position="83"/>
        <end position="87"/>
    </location>
    <ligand>
        <name>GTP</name>
        <dbReference type="ChEBI" id="CHEBI:37565"/>
    </ligand>
</feature>
<evidence type="ECO:0000313" key="11">
    <source>
        <dbReference type="Proteomes" id="UP000199301"/>
    </source>
</evidence>
<dbReference type="Pfam" id="PF03764">
    <property type="entry name" value="EFG_IV"/>
    <property type="match status" value="1"/>
</dbReference>
<evidence type="ECO:0000256" key="1">
    <source>
        <dbReference type="ARBA" id="ARBA00005870"/>
    </source>
</evidence>
<dbReference type="FunFam" id="3.30.230.10:FF:000003">
    <property type="entry name" value="Elongation factor G"/>
    <property type="match status" value="1"/>
</dbReference>
<dbReference type="RefSeq" id="WP_092525966.1">
    <property type="nucleotide sequence ID" value="NZ_FNKO01000002.1"/>
</dbReference>
<dbReference type="Gene3D" id="3.30.70.870">
    <property type="entry name" value="Elongation Factor G (Translational Gtpase), domain 3"/>
    <property type="match status" value="1"/>
</dbReference>
<evidence type="ECO:0000259" key="9">
    <source>
        <dbReference type="PROSITE" id="PS51722"/>
    </source>
</evidence>
<organism evidence="10 11">
    <name type="scientific">Actinopolyspora saharensis</name>
    <dbReference type="NCBI Taxonomy" id="995062"/>
    <lineage>
        <taxon>Bacteria</taxon>
        <taxon>Bacillati</taxon>
        <taxon>Actinomycetota</taxon>
        <taxon>Actinomycetes</taxon>
        <taxon>Actinopolysporales</taxon>
        <taxon>Actinopolysporaceae</taxon>
        <taxon>Actinopolyspora</taxon>
    </lineage>
</organism>
<accession>A0A1H1GIR1</accession>
<dbReference type="InterPro" id="IPR020568">
    <property type="entry name" value="Ribosomal_Su5_D2-typ_SF"/>
</dbReference>